<sequence length="138" mass="14657">MTVEAGAGGAATAVETEVLRLDAERYRAFLNADVETLRELLDDRLGYGHSNTLRDGKAAVLEKLGSGTLRYSRLDHDVHEVVVAGADTVLVVGGMSAAAVSAGTPLELESVTLSVWARDPASGRWRLIAFQPTPRPKG</sequence>
<keyword evidence="3" id="KW-1185">Reference proteome</keyword>
<feature type="domain" description="DUF4440" evidence="1">
    <location>
        <begin position="18"/>
        <end position="127"/>
    </location>
</feature>
<evidence type="ECO:0000259" key="1">
    <source>
        <dbReference type="Pfam" id="PF14534"/>
    </source>
</evidence>
<protein>
    <recommendedName>
        <fullName evidence="1">DUF4440 domain-containing protein</fullName>
    </recommendedName>
</protein>
<dbReference type="Gene3D" id="3.10.450.50">
    <property type="match status" value="1"/>
</dbReference>
<dbReference type="AlphaFoldDB" id="A0A1H3QP14"/>
<dbReference type="EMBL" id="FNPZ01000002">
    <property type="protein sequence ID" value="SDZ15033.1"/>
    <property type="molecule type" value="Genomic_DNA"/>
</dbReference>
<dbReference type="SUPFAM" id="SSF54427">
    <property type="entry name" value="NTF2-like"/>
    <property type="match status" value="1"/>
</dbReference>
<dbReference type="STRING" id="381665.SAMN05216554_2648"/>
<organism evidence="2 3">
    <name type="scientific">Herbiconiux ginsengi</name>
    <dbReference type="NCBI Taxonomy" id="381665"/>
    <lineage>
        <taxon>Bacteria</taxon>
        <taxon>Bacillati</taxon>
        <taxon>Actinomycetota</taxon>
        <taxon>Actinomycetes</taxon>
        <taxon>Micrococcales</taxon>
        <taxon>Microbacteriaceae</taxon>
        <taxon>Herbiconiux</taxon>
    </lineage>
</organism>
<dbReference type="InterPro" id="IPR027843">
    <property type="entry name" value="DUF4440"/>
</dbReference>
<gene>
    <name evidence="2" type="ORF">SAMN05216554_2648</name>
</gene>
<dbReference type="Pfam" id="PF14534">
    <property type="entry name" value="DUF4440"/>
    <property type="match status" value="1"/>
</dbReference>
<name>A0A1H3QP14_9MICO</name>
<reference evidence="2 3" key="1">
    <citation type="submission" date="2016-10" db="EMBL/GenBank/DDBJ databases">
        <authorList>
            <person name="de Groot N.N."/>
        </authorList>
    </citation>
    <scope>NUCLEOTIDE SEQUENCE [LARGE SCALE GENOMIC DNA]</scope>
    <source>
        <strain evidence="2 3">CGMCC 4.3491</strain>
    </source>
</reference>
<proteinExistence type="predicted"/>
<accession>A0A1H3QP14</accession>
<evidence type="ECO:0000313" key="3">
    <source>
        <dbReference type="Proteomes" id="UP000198891"/>
    </source>
</evidence>
<dbReference type="OrthoDB" id="2887901at2"/>
<evidence type="ECO:0000313" key="2">
    <source>
        <dbReference type="EMBL" id="SDZ15033.1"/>
    </source>
</evidence>
<dbReference type="Proteomes" id="UP000198891">
    <property type="component" value="Unassembled WGS sequence"/>
</dbReference>
<dbReference type="InterPro" id="IPR032710">
    <property type="entry name" value="NTF2-like_dom_sf"/>
</dbReference>
<dbReference type="RefSeq" id="WP_092554374.1">
    <property type="nucleotide sequence ID" value="NZ_FNPZ01000002.1"/>
</dbReference>